<dbReference type="RefSeq" id="XP_033591507.1">
    <property type="nucleotide sequence ID" value="XM_033735209.1"/>
</dbReference>
<evidence type="ECO:0000313" key="2">
    <source>
        <dbReference type="EMBL" id="KAF2484938.1"/>
    </source>
</evidence>
<gene>
    <name evidence="2" type="ORF">BDY17DRAFT_308414</name>
</gene>
<sequence length="141" mass="14697">MKLSQLISLVAIMGSTAVHAGGILKQRSPDPVMAAPRAVESYVGPGPMDPGTCSTGGGNDGAGYCHTQDNGSVKCNSERPVCPSCLRAHVARLTSNVSAPRTAIHAAMARSLFAMLPSPRARTDVVPERGLLCFTPRPPFV</sequence>
<dbReference type="EMBL" id="MU001633">
    <property type="protein sequence ID" value="KAF2484938.1"/>
    <property type="molecule type" value="Genomic_DNA"/>
</dbReference>
<proteinExistence type="predicted"/>
<organism evidence="2 3">
    <name type="scientific">Neohortaea acidophila</name>
    <dbReference type="NCBI Taxonomy" id="245834"/>
    <lineage>
        <taxon>Eukaryota</taxon>
        <taxon>Fungi</taxon>
        <taxon>Dikarya</taxon>
        <taxon>Ascomycota</taxon>
        <taxon>Pezizomycotina</taxon>
        <taxon>Dothideomycetes</taxon>
        <taxon>Dothideomycetidae</taxon>
        <taxon>Mycosphaerellales</taxon>
        <taxon>Teratosphaeriaceae</taxon>
        <taxon>Neohortaea</taxon>
    </lineage>
</organism>
<dbReference type="AlphaFoldDB" id="A0A6A6PXN9"/>
<feature type="chain" id="PRO_5025379119" evidence="1">
    <location>
        <begin position="21"/>
        <end position="141"/>
    </location>
</feature>
<dbReference type="Proteomes" id="UP000799767">
    <property type="component" value="Unassembled WGS sequence"/>
</dbReference>
<name>A0A6A6PXN9_9PEZI</name>
<protein>
    <submittedName>
        <fullName evidence="2">Uncharacterized protein</fullName>
    </submittedName>
</protein>
<keyword evidence="1" id="KW-0732">Signal</keyword>
<keyword evidence="3" id="KW-1185">Reference proteome</keyword>
<evidence type="ECO:0000313" key="3">
    <source>
        <dbReference type="Proteomes" id="UP000799767"/>
    </source>
</evidence>
<feature type="signal peptide" evidence="1">
    <location>
        <begin position="1"/>
        <end position="20"/>
    </location>
</feature>
<accession>A0A6A6PXN9</accession>
<reference evidence="2" key="1">
    <citation type="journal article" date="2020" name="Stud. Mycol.">
        <title>101 Dothideomycetes genomes: a test case for predicting lifestyles and emergence of pathogens.</title>
        <authorList>
            <person name="Haridas S."/>
            <person name="Albert R."/>
            <person name="Binder M."/>
            <person name="Bloem J."/>
            <person name="Labutti K."/>
            <person name="Salamov A."/>
            <person name="Andreopoulos B."/>
            <person name="Baker S."/>
            <person name="Barry K."/>
            <person name="Bills G."/>
            <person name="Bluhm B."/>
            <person name="Cannon C."/>
            <person name="Castanera R."/>
            <person name="Culley D."/>
            <person name="Daum C."/>
            <person name="Ezra D."/>
            <person name="Gonzalez J."/>
            <person name="Henrissat B."/>
            <person name="Kuo A."/>
            <person name="Liang C."/>
            <person name="Lipzen A."/>
            <person name="Lutzoni F."/>
            <person name="Magnuson J."/>
            <person name="Mondo S."/>
            <person name="Nolan M."/>
            <person name="Ohm R."/>
            <person name="Pangilinan J."/>
            <person name="Park H.-J."/>
            <person name="Ramirez L."/>
            <person name="Alfaro M."/>
            <person name="Sun H."/>
            <person name="Tritt A."/>
            <person name="Yoshinaga Y."/>
            <person name="Zwiers L.-H."/>
            <person name="Turgeon B."/>
            <person name="Goodwin S."/>
            <person name="Spatafora J."/>
            <person name="Crous P."/>
            <person name="Grigoriev I."/>
        </authorList>
    </citation>
    <scope>NUCLEOTIDE SEQUENCE</scope>
    <source>
        <strain evidence="2">CBS 113389</strain>
    </source>
</reference>
<dbReference type="GeneID" id="54476211"/>
<evidence type="ECO:0000256" key="1">
    <source>
        <dbReference type="SAM" id="SignalP"/>
    </source>
</evidence>